<dbReference type="Proteomes" id="UP001163821">
    <property type="component" value="Unassembled WGS sequence"/>
</dbReference>
<evidence type="ECO:0000259" key="2">
    <source>
        <dbReference type="Pfam" id="PF19815"/>
    </source>
</evidence>
<feature type="chain" id="PRO_5041296790" evidence="1">
    <location>
        <begin position="39"/>
        <end position="1054"/>
    </location>
</feature>
<dbReference type="EMBL" id="JAPAAF010000003">
    <property type="protein sequence ID" value="MCW0481799.1"/>
    <property type="molecule type" value="Genomic_DNA"/>
</dbReference>
<organism evidence="3 4">
    <name type="scientific">Gaoshiqia sediminis</name>
    <dbReference type="NCBI Taxonomy" id="2986998"/>
    <lineage>
        <taxon>Bacteria</taxon>
        <taxon>Pseudomonadati</taxon>
        <taxon>Bacteroidota</taxon>
        <taxon>Bacteroidia</taxon>
        <taxon>Marinilabiliales</taxon>
        <taxon>Prolixibacteraceae</taxon>
        <taxon>Gaoshiqia</taxon>
    </lineage>
</organism>
<name>A0AA41Y1L5_9BACT</name>
<reference evidence="3" key="1">
    <citation type="submission" date="2022-10" db="EMBL/GenBank/DDBJ databases">
        <title>Gaoshiqiia sediminis gen. nov., sp. nov., isolated from coastal sediment.</title>
        <authorList>
            <person name="Yu W.X."/>
            <person name="Mu D.S."/>
            <person name="Du J.Z."/>
            <person name="Liang Y.Q."/>
        </authorList>
    </citation>
    <scope>NUCLEOTIDE SEQUENCE</scope>
    <source>
        <strain evidence="3">A06</strain>
    </source>
</reference>
<gene>
    <name evidence="3" type="ORF">N2K84_03595</name>
</gene>
<evidence type="ECO:0000313" key="3">
    <source>
        <dbReference type="EMBL" id="MCW0481799.1"/>
    </source>
</evidence>
<accession>A0AA41Y1L5</accession>
<comment type="caution">
    <text evidence="3">The sequence shown here is derived from an EMBL/GenBank/DDBJ whole genome shotgun (WGS) entry which is preliminary data.</text>
</comment>
<proteinExistence type="predicted"/>
<keyword evidence="4" id="KW-1185">Reference proteome</keyword>
<sequence>MNHSFKNKNISKTFAWRYHAKVLSFFLLLQGFASTNQAQQSVVKPLKIAGGEVTSVPDSLGNRIPDFSYAGYQAGEKAIPDVRVKVVVPMREGDATAAIQSAINYVAGLPIDADGFRGAILLDRGTHSVFGSLTIPASGIVLRGYGQGENGTVLLGAGTDRETLVQVLGADNRREEKPLEITDAYVPVGAFSFSVEDGHTLKAGDQVTVWRPATNNWIEMLGMKEFGGETGWLGWREGDQDIRWDRTVVSVEGTRVTIDAPITTALDQQMGGGKLVRYELPGRISQVGIENLTLRSAYDPENPKDENHRWMAITLENVCDAWVRQVTFEHFAGSAVAVYESARRVTVEDCQSLNPVSEIGGQRRYTFFVTGTQTLVQRCYAQFGYHDFAVGACAAGPIAFVQCESHLPHQYSGTIDNWASGVLLDIVNVDGHALGFPNRGPEGRGAGWTGANSMMWQCSAARMDNPAPPGAMNWAYGAWSLFNGNGFWESPNSHVNPRSLYYAQLQSRLKADLTDRASLLIVETNATSSPTIEQAAELTVLSRQPAITLQEWIARAPEVNPVSTDFAGIRTIDEIGVQQEKEKAFGFPMGLKNGWLVRGDHVLTGMRQSVPWWSGNIRPKGLAGAKPAITRYVPGRTGTGYTDDLNQLTDTMLKNNQIGMEQNYALWYERRRDDHERVRRMDGDVWPPFYELPFARIGQGLAWDGLSKYDLTRYNPWYWMRLKQFANLADQKGLVLVHQNYFQHNILEAGAHWADSPWRPVNNINNTGFPEPPPYAGDKRIFMDEHFYDVTHPVRRELHRAYIRQCLENFRGNTGVIQLTSEEYTGPLHFVEFWLDVIGEWEAETGEQVITGLSATKDVQDAILADPVRSGIVDVIDIRYWAYRADSSLYAPQGGQHLAPRQHARQVKTGKRSFEQVYRAVSEYRLAHPEKAVMYSEGQYTAFGWAVFMAGGSLAPIPQVEDEDFLGSASAMHPVENNEPGVYTLQNKSGEMIIYLESGKTLEPDLKPAKGNFKLFRTDPANGKLIGKPEKLKNGKPVRLENPTNKPVVIRLGR</sequence>
<evidence type="ECO:0000256" key="1">
    <source>
        <dbReference type="SAM" id="SignalP"/>
    </source>
</evidence>
<dbReference type="Gene3D" id="2.160.20.10">
    <property type="entry name" value="Single-stranded right-handed beta-helix, Pectin lyase-like"/>
    <property type="match status" value="1"/>
</dbReference>
<dbReference type="RefSeq" id="WP_282590409.1">
    <property type="nucleotide sequence ID" value="NZ_JAPAAF010000003.1"/>
</dbReference>
<dbReference type="SUPFAM" id="SSF51126">
    <property type="entry name" value="Pectin lyase-like"/>
    <property type="match status" value="1"/>
</dbReference>
<dbReference type="InterPro" id="IPR046265">
    <property type="entry name" value="DUF6298"/>
</dbReference>
<dbReference type="InterPro" id="IPR012334">
    <property type="entry name" value="Pectin_lyas_fold"/>
</dbReference>
<feature type="signal peptide" evidence="1">
    <location>
        <begin position="1"/>
        <end position="38"/>
    </location>
</feature>
<keyword evidence="1" id="KW-0732">Signal</keyword>
<dbReference type="AlphaFoldDB" id="A0AA41Y1L5"/>
<protein>
    <submittedName>
        <fullName evidence="3">DUF6298 domain-containing protein</fullName>
    </submittedName>
</protein>
<dbReference type="InterPro" id="IPR011050">
    <property type="entry name" value="Pectin_lyase_fold/virulence"/>
</dbReference>
<dbReference type="Pfam" id="PF19815">
    <property type="entry name" value="DUF6298"/>
    <property type="match status" value="1"/>
</dbReference>
<evidence type="ECO:0000313" key="4">
    <source>
        <dbReference type="Proteomes" id="UP001163821"/>
    </source>
</evidence>
<feature type="domain" description="DUF6298" evidence="2">
    <location>
        <begin position="486"/>
        <end position="972"/>
    </location>
</feature>